<dbReference type="HAMAP" id="MF_01390">
    <property type="entry name" value="MatK"/>
    <property type="match status" value="1"/>
</dbReference>
<keyword evidence="5 8" id="KW-0507">mRNA processing</keyword>
<evidence type="ECO:0000256" key="5">
    <source>
        <dbReference type="ARBA" id="ARBA00022664"/>
    </source>
</evidence>
<evidence type="ECO:0000256" key="7">
    <source>
        <dbReference type="ARBA" id="ARBA00022884"/>
    </source>
</evidence>
<reference evidence="12" key="1">
    <citation type="journal article" date="2006" name="Am. J. Bot.">
        <title>Phylogenetics of tribe Phyllantheae (Phyllanthaceae; Euphorbiaceae sensu lato) based on nrITS and plastid matK DNA sequence data.</title>
        <authorList>
            <person name="Kathriarachchi H."/>
            <person name="Samuel R."/>
            <person name="Hoffmann P."/>
            <person name="Mlinarec J."/>
            <person name="Wurdack K.J."/>
            <person name="Ralimanana H."/>
            <person name="Stuessy T.F."/>
            <person name="Chase M.W."/>
        </authorList>
    </citation>
    <scope>NUCLEOTIDE SEQUENCE</scope>
</reference>
<comment type="similarity">
    <text evidence="2 8">Belongs to the intron maturase 2 family. MatK subfamily.</text>
</comment>
<proteinExistence type="inferred from homology"/>
<evidence type="ECO:0000256" key="2">
    <source>
        <dbReference type="ARBA" id="ARBA00006621"/>
    </source>
</evidence>
<dbReference type="InterPro" id="IPR024942">
    <property type="entry name" value="Maturase_MatK_N"/>
</dbReference>
<dbReference type="EMBL" id="AY936623">
    <property type="protein sequence ID" value="AAY60738.1"/>
    <property type="molecule type" value="Genomic_DNA"/>
</dbReference>
<evidence type="ECO:0000256" key="8">
    <source>
        <dbReference type="HAMAP-Rule" id="MF_01390"/>
    </source>
</evidence>
<keyword evidence="3 9" id="KW-0150">Chloroplast</keyword>
<dbReference type="InterPro" id="IPR002866">
    <property type="entry name" value="Maturase_MatK"/>
</dbReference>
<gene>
    <name evidence="8 12" type="primary">matK</name>
</gene>
<evidence type="ECO:0000259" key="10">
    <source>
        <dbReference type="Pfam" id="PF01348"/>
    </source>
</evidence>
<keyword evidence="6 8" id="KW-0819">tRNA processing</keyword>
<comment type="subcellular location">
    <subcellularLocation>
        <location evidence="1 8">Plastid</location>
        <location evidence="1 8">Chloroplast</location>
    </subcellularLocation>
</comment>
<feature type="domain" description="Maturase MatK N-terminal" evidence="11">
    <location>
        <begin position="1"/>
        <end position="330"/>
    </location>
</feature>
<dbReference type="GO" id="GO:0008380">
    <property type="term" value="P:RNA splicing"/>
    <property type="evidence" value="ECO:0007669"/>
    <property type="project" value="UniProtKB-UniRule"/>
</dbReference>
<keyword evidence="7 8" id="KW-0694">RNA-binding</keyword>
<dbReference type="Pfam" id="PF01824">
    <property type="entry name" value="MatK_N"/>
    <property type="match status" value="1"/>
</dbReference>
<evidence type="ECO:0000256" key="1">
    <source>
        <dbReference type="ARBA" id="ARBA00004229"/>
    </source>
</evidence>
<dbReference type="AlphaFoldDB" id="Q49C33"/>
<evidence type="ECO:0000259" key="11">
    <source>
        <dbReference type="Pfam" id="PF01824"/>
    </source>
</evidence>
<evidence type="ECO:0000256" key="4">
    <source>
        <dbReference type="ARBA" id="ARBA00022640"/>
    </source>
</evidence>
<dbReference type="InterPro" id="IPR024937">
    <property type="entry name" value="Domain_X"/>
</dbReference>
<name>Q49C33_9ROSI</name>
<dbReference type="GO" id="GO:0008033">
    <property type="term" value="P:tRNA processing"/>
    <property type="evidence" value="ECO:0007669"/>
    <property type="project" value="UniProtKB-KW"/>
</dbReference>
<dbReference type="GO" id="GO:0003723">
    <property type="term" value="F:RNA binding"/>
    <property type="evidence" value="ECO:0007669"/>
    <property type="project" value="UniProtKB-KW"/>
</dbReference>
<accession>Q49C33</accession>
<keyword evidence="4 9" id="KW-0934">Plastid</keyword>
<dbReference type="Pfam" id="PF01348">
    <property type="entry name" value="Intron_maturas2"/>
    <property type="match status" value="1"/>
</dbReference>
<evidence type="ECO:0000256" key="6">
    <source>
        <dbReference type="ARBA" id="ARBA00022694"/>
    </source>
</evidence>
<protein>
    <recommendedName>
        <fullName evidence="8">Maturase K</fullName>
    </recommendedName>
    <alternativeName>
        <fullName evidence="8">Intron maturase</fullName>
    </alternativeName>
</protein>
<dbReference type="PANTHER" id="PTHR34811:SF1">
    <property type="entry name" value="MATURASE K"/>
    <property type="match status" value="1"/>
</dbReference>
<geneLocation type="chloroplast" evidence="12"/>
<dbReference type="GO" id="GO:0006397">
    <property type="term" value="P:mRNA processing"/>
    <property type="evidence" value="ECO:0007669"/>
    <property type="project" value="UniProtKB-KW"/>
</dbReference>
<dbReference type="GO" id="GO:0009507">
    <property type="term" value="C:chloroplast"/>
    <property type="evidence" value="ECO:0007669"/>
    <property type="project" value="UniProtKB-SubCell"/>
</dbReference>
<feature type="domain" description="Domain X" evidence="10">
    <location>
        <begin position="358"/>
        <end position="468"/>
    </location>
</feature>
<evidence type="ECO:0000256" key="3">
    <source>
        <dbReference type="ARBA" id="ARBA00022528"/>
    </source>
</evidence>
<sequence length="505" mass="59927">MEEYQRYLDLDIDRSRKKNFLYPLIFRESIYRLAHKHGLNKSILLENVGYDKKSSLLIVKRLITRIYQQNLLIISANNSNQNSFFKYNKSLYSQMISAGVAAIVEIPFSLRFVSSLEKSEIVKSKNLRSIHSIFPFLEDKFSHLTYVSDVQISYPIHLEKLVQTLRYWVKDTSSLHLLRFFLHEYWSLFFPNNFISFFAKSNPRLFLFLYNSHVYEYESIFFFLRKQSFHLRSTFFRVLLERIYFYGKIEHFAEVFANDFQAILWLFKDPFMHYVRYQGKSILASKDTPLLIKKWKNYLVNLCQCHFSVWFQPAKICINPLSKQSLDFLGYLSSLRLNLSVIRSQMLENVFLIDNAMKKVDTRIPIIPLIRSLAKTKFCNAAGHPISQPIWAGSSDSDIINRFVRICKNLSHYYSGSSKKKSLYRIKYILRLSCVKTLSRKHKSTVRTFLKKLGSEFLEEFLTEEEWALSLIFPRASVSSISRRFYRGRVWYLDIICINDRANYD</sequence>
<dbReference type="PANTHER" id="PTHR34811">
    <property type="entry name" value="MATURASE K"/>
    <property type="match status" value="1"/>
</dbReference>
<organism evidence="12">
    <name type="scientific">Dendrophyllanthus pancherianus</name>
    <dbReference type="NCBI Taxonomy" id="319603"/>
    <lineage>
        <taxon>Eukaryota</taxon>
        <taxon>Viridiplantae</taxon>
        <taxon>Streptophyta</taxon>
        <taxon>Embryophyta</taxon>
        <taxon>Tracheophyta</taxon>
        <taxon>Spermatophyta</taxon>
        <taxon>Magnoliopsida</taxon>
        <taxon>eudicotyledons</taxon>
        <taxon>Gunneridae</taxon>
        <taxon>Pentapetalae</taxon>
        <taxon>rosids</taxon>
        <taxon>fabids</taxon>
        <taxon>Malpighiales</taxon>
        <taxon>Phyllanthaceae</taxon>
        <taxon>Phyllanthoideae</taxon>
        <taxon>Phyllantheae</taxon>
        <taxon>Dendrophyllanthus</taxon>
    </lineage>
</organism>
<evidence type="ECO:0000256" key="9">
    <source>
        <dbReference type="RuleBase" id="RU004226"/>
    </source>
</evidence>
<comment type="function">
    <text evidence="8 9">Usually encoded in the trnK tRNA gene intron. Probably assists in splicing its own and other chloroplast group II introns.</text>
</comment>
<evidence type="ECO:0000313" key="12">
    <source>
        <dbReference type="EMBL" id="AAY60738.1"/>
    </source>
</evidence>